<proteinExistence type="predicted"/>
<dbReference type="Proteomes" id="UP001500298">
    <property type="component" value="Unassembled WGS sequence"/>
</dbReference>
<evidence type="ECO:0000313" key="3">
    <source>
        <dbReference type="Proteomes" id="UP001500298"/>
    </source>
</evidence>
<keyword evidence="3" id="KW-1185">Reference proteome</keyword>
<evidence type="ECO:0000313" key="2">
    <source>
        <dbReference type="EMBL" id="GAA4831514.1"/>
    </source>
</evidence>
<reference evidence="3" key="1">
    <citation type="journal article" date="2019" name="Int. J. Syst. Evol. Microbiol.">
        <title>The Global Catalogue of Microorganisms (GCM) 10K type strain sequencing project: providing services to taxonomists for standard genome sequencing and annotation.</title>
        <authorList>
            <consortium name="The Broad Institute Genomics Platform"/>
            <consortium name="The Broad Institute Genome Sequencing Center for Infectious Disease"/>
            <person name="Wu L."/>
            <person name="Ma J."/>
        </authorList>
    </citation>
    <scope>NUCLEOTIDE SEQUENCE [LARGE SCALE GENOMIC DNA]</scope>
    <source>
        <strain evidence="3">JCM 18326</strain>
    </source>
</reference>
<name>A0ABP9DBY5_9BACT</name>
<evidence type="ECO:0000256" key="1">
    <source>
        <dbReference type="SAM" id="Phobius"/>
    </source>
</evidence>
<gene>
    <name evidence="2" type="ORF">GCM10023331_15950</name>
</gene>
<dbReference type="RefSeq" id="WP_345370756.1">
    <property type="nucleotide sequence ID" value="NZ_BAABJX010000024.1"/>
</dbReference>
<accession>A0ABP9DBY5</accession>
<keyword evidence="1" id="KW-0472">Membrane</keyword>
<dbReference type="EMBL" id="BAABJX010000024">
    <property type="protein sequence ID" value="GAA4831514.1"/>
    <property type="molecule type" value="Genomic_DNA"/>
</dbReference>
<organism evidence="2 3">
    <name type="scientific">Algivirga pacifica</name>
    <dbReference type="NCBI Taxonomy" id="1162670"/>
    <lineage>
        <taxon>Bacteria</taxon>
        <taxon>Pseudomonadati</taxon>
        <taxon>Bacteroidota</taxon>
        <taxon>Cytophagia</taxon>
        <taxon>Cytophagales</taxon>
        <taxon>Flammeovirgaceae</taxon>
        <taxon>Algivirga</taxon>
    </lineage>
</organism>
<comment type="caution">
    <text evidence="2">The sequence shown here is derived from an EMBL/GenBank/DDBJ whole genome shotgun (WGS) entry which is preliminary data.</text>
</comment>
<evidence type="ECO:0008006" key="4">
    <source>
        <dbReference type="Google" id="ProtNLM"/>
    </source>
</evidence>
<keyword evidence="1" id="KW-0812">Transmembrane</keyword>
<protein>
    <recommendedName>
        <fullName evidence="4">Riboflavin synthase subunit beta</fullName>
    </recommendedName>
</protein>
<keyword evidence="1" id="KW-1133">Transmembrane helix</keyword>
<sequence>MRKFKFMFRLPDNRHFDYEPMYYDEAKERREQKKKEYEALLKGEKSEELMEGIRERIRFSSNRSRSQDRSSIIMRLSFVIILSILTYWIFVNFV</sequence>
<feature type="transmembrane region" description="Helical" evidence="1">
    <location>
        <begin position="72"/>
        <end position="90"/>
    </location>
</feature>